<dbReference type="Proteomes" id="UP000623269">
    <property type="component" value="Unassembled WGS sequence"/>
</dbReference>
<dbReference type="InterPro" id="IPR003959">
    <property type="entry name" value="ATPase_AAA_core"/>
</dbReference>
<evidence type="ECO:0000313" key="5">
    <source>
        <dbReference type="Proteomes" id="UP000623269"/>
    </source>
</evidence>
<dbReference type="InterPro" id="IPR057224">
    <property type="entry name" value="DUF7902"/>
</dbReference>
<dbReference type="Pfam" id="PF12458">
    <property type="entry name" value="DUF3686"/>
    <property type="match status" value="1"/>
</dbReference>
<evidence type="ECO:0000313" key="4">
    <source>
        <dbReference type="EMBL" id="MBH1940768.1"/>
    </source>
</evidence>
<dbReference type="GO" id="GO:0005524">
    <property type="term" value="F:ATP binding"/>
    <property type="evidence" value="ECO:0007669"/>
    <property type="project" value="InterPro"/>
</dbReference>
<evidence type="ECO:0000259" key="2">
    <source>
        <dbReference type="Pfam" id="PF12458"/>
    </source>
</evidence>
<reference evidence="4" key="1">
    <citation type="submission" date="2020-12" db="EMBL/GenBank/DDBJ databases">
        <title>M. sibirica DSM 26468T genome.</title>
        <authorList>
            <person name="Thieme N."/>
            <person name="Rettenmaier R."/>
            <person name="Zverlov V."/>
            <person name="Liebl W."/>
        </authorList>
    </citation>
    <scope>NUCLEOTIDE SEQUENCE</scope>
    <source>
        <strain evidence="4">DSM 26468</strain>
    </source>
</reference>
<dbReference type="Pfam" id="PF25472">
    <property type="entry name" value="DUF7902"/>
    <property type="match status" value="1"/>
</dbReference>
<sequence>MENSTYEVIKNRLTKQGDDLKDRVDKLNLSRKEVFGSIETKLLSSERIITENNCIPRDMAPINDTFLFGYNVNVGLKSKVELSDVFSIYKYSEHTFHKETLNIIQDEQFIKDFEDLYKYYKNTFFAKFTIIEPYLYMIFQTGKSATDIKAFKWLIKGDKLIYVDCRSEHEVKFENKNEFNYVKATRDDQRGGAHPHVSILDKVFVETIGGDLTIKVEDNTKTGKGIYTEAVEDKDQSLDDAEIFYADFGEIVILKIRPYKENDYRYFIFNNKLKNVVRIDWVKDTCMLLPGNHGLIFPKGYYLQNGEYKIFDVPVNHCVFDQMISSANGEDYQYIFYNIESGIYLVYSYNIIEQTIDTPIVCSGYSHFNNGEMIVFKPENEPRKNHMIQIWQTPYVGKNYVRESHSDSILFNIGNKDIVKCMADCMIVYKLIQKGESYQSIYLDIVKEAQLIIDTYFWLDKEEAFHLKEVLIRIKETSTFAIGEFEKVIRIKNATKKQITDVQNEAEELIKKLDYGTFDTVNDYVKVLANIRNLRGKIASLRDLSYTDLTIVDTLDTEVREKNEEFSQKCIEFLIRPDGLKVYSDKVLELQEGISKVNKSKEGKELTQRMNETSGELELLMDIVSNFKIEDPTMTTEIIEKISSLFSLLNNAKAKVKSRVEEFAKSEMTIQFNSQMKLLSQAVVNYLDVSDTVDKCELYLNKVMVQIQELEGKFAEFDEYVVKLSEKREELYNTFEGKKQSILDKLNKRIVSLFDSSERIMNGIANRIQGFETVEEINGYIATDIMAEKVRDIISTLRDLGDNVKADEISSKLKTLKEDTIRQLKDKKELYISGENVIKLGKHHFSVNTKAIDLSIVQKENELYYHITGTDFWDKVVYKDLDKYRYVFDQSLLSENTEVYRGEYLAYSVFEAARKKKFESLDILYSKTEAGLVELIQRFMEPRYQEGYTKGVHDVDGAKLLKGILDLHYNIDLLIYGSQVRALARLFWNCLSDAKTKELLSVRLKELAKVSLYFNSLPNLDNYIPFITDKLIKAYQNITFFDSKLIPLSAEYLCKEIMKDKDFVVSKEAKYIYDGFIKYLKEKKAFDEFSSSMKNSLNDIEGAFYLIKEWVNAYRTAVLDHADALKGRDEEELLGFLDEVIVILLENNSGLGRVINIETKTTINGLVGTHGVIKEGNYTLDYSKFIHKLKYYSEVIVHDFLEFQKIKKELIQQFKEEIHLDDFKPKVLSSFVRNKLIDQVYLPLIGDNLAKQIGVVGENKRTDLMGMLLLVSPPGYGKTTLMEYVASRLGIILVKVNGPSLGYDVTSLDPEKANNSGAREELKKLNLALKMGNNVMIYVDDIQHCNPEFLQKFISLCDGQRKIDGVYNGTGQTYDLRGKKVAVVMAGNPYTESGDKFKIPDMLSNRADVYNLGDMLKENEEAFKLSYIENSLTSNPVLNKLSNKSQQDLYGMVEMAKGADRESVNFEGTYSIDELGEYISVIKKLFRVRDIVLKVNMEYIYSAAQADEYRNEPPFKLQGSYRNMNKIAEKIVSILNDDELFRIIVASYENDCQTLTTGAEANMLKWKEIVGCLNSAEQTRWNEIKKIFVKNKLVKGDDKMGQAVMALSNLTESIEMIKDIMEKGIK</sequence>
<dbReference type="Pfam" id="PF00004">
    <property type="entry name" value="AAA"/>
    <property type="match status" value="1"/>
</dbReference>
<feature type="domain" description="DUF7902" evidence="3">
    <location>
        <begin position="579"/>
        <end position="661"/>
    </location>
</feature>
<proteinExistence type="predicted"/>
<dbReference type="SUPFAM" id="SSF52540">
    <property type="entry name" value="P-loop containing nucleoside triphosphate hydrolases"/>
    <property type="match status" value="1"/>
</dbReference>
<dbReference type="InterPro" id="IPR027417">
    <property type="entry name" value="P-loop_NTPase"/>
</dbReference>
<evidence type="ECO:0000259" key="3">
    <source>
        <dbReference type="Pfam" id="PF25472"/>
    </source>
</evidence>
<comment type="caution">
    <text evidence="4">The sequence shown here is derived from an EMBL/GenBank/DDBJ whole genome shotgun (WGS) entry which is preliminary data.</text>
</comment>
<dbReference type="GO" id="GO:0016887">
    <property type="term" value="F:ATP hydrolysis activity"/>
    <property type="evidence" value="ECO:0007669"/>
    <property type="project" value="InterPro"/>
</dbReference>
<evidence type="ECO:0000259" key="1">
    <source>
        <dbReference type="Pfam" id="PF00004"/>
    </source>
</evidence>
<feature type="domain" description="DUF3686" evidence="2">
    <location>
        <begin position="19"/>
        <end position="457"/>
    </location>
</feature>
<dbReference type="EMBL" id="JAEAGR010000006">
    <property type="protein sequence ID" value="MBH1940768.1"/>
    <property type="molecule type" value="Genomic_DNA"/>
</dbReference>
<accession>A0A8J7H266</accession>
<dbReference type="InterPro" id="IPR020958">
    <property type="entry name" value="DUF3686"/>
</dbReference>
<feature type="domain" description="ATPase AAA-type core" evidence="1">
    <location>
        <begin position="1268"/>
        <end position="1387"/>
    </location>
</feature>
<organism evidence="4 5">
    <name type="scientific">Mobilitalea sibirica</name>
    <dbReference type="NCBI Taxonomy" id="1462919"/>
    <lineage>
        <taxon>Bacteria</taxon>
        <taxon>Bacillati</taxon>
        <taxon>Bacillota</taxon>
        <taxon>Clostridia</taxon>
        <taxon>Lachnospirales</taxon>
        <taxon>Lachnospiraceae</taxon>
        <taxon>Mobilitalea</taxon>
    </lineage>
</organism>
<name>A0A8J7H266_9FIRM</name>
<dbReference type="Gene3D" id="3.40.50.300">
    <property type="entry name" value="P-loop containing nucleotide triphosphate hydrolases"/>
    <property type="match status" value="1"/>
</dbReference>
<protein>
    <submittedName>
        <fullName evidence="4">DNA repair ATPase</fullName>
    </submittedName>
</protein>
<keyword evidence="5" id="KW-1185">Reference proteome</keyword>
<gene>
    <name evidence="4" type="ORF">I5677_07700</name>
</gene>